<feature type="compositionally biased region" description="Low complexity" evidence="2">
    <location>
        <begin position="177"/>
        <end position="187"/>
    </location>
</feature>
<evidence type="ECO:0000313" key="4">
    <source>
        <dbReference type="Proteomes" id="UP000308197"/>
    </source>
</evidence>
<accession>A0A5C3PT20</accession>
<keyword evidence="1" id="KW-0175">Coiled coil</keyword>
<gene>
    <name evidence="3" type="ORF">K466DRAFT_480144</name>
</gene>
<name>A0A5C3PT20_9APHY</name>
<feature type="compositionally biased region" description="Basic and acidic residues" evidence="2">
    <location>
        <begin position="167"/>
        <end position="176"/>
    </location>
</feature>
<reference evidence="3 4" key="1">
    <citation type="journal article" date="2019" name="Nat. Ecol. Evol.">
        <title>Megaphylogeny resolves global patterns of mushroom evolution.</title>
        <authorList>
            <person name="Varga T."/>
            <person name="Krizsan K."/>
            <person name="Foldi C."/>
            <person name="Dima B."/>
            <person name="Sanchez-Garcia M."/>
            <person name="Sanchez-Ramirez S."/>
            <person name="Szollosi G.J."/>
            <person name="Szarkandi J.G."/>
            <person name="Papp V."/>
            <person name="Albert L."/>
            <person name="Andreopoulos W."/>
            <person name="Angelini C."/>
            <person name="Antonin V."/>
            <person name="Barry K.W."/>
            <person name="Bougher N.L."/>
            <person name="Buchanan P."/>
            <person name="Buyck B."/>
            <person name="Bense V."/>
            <person name="Catcheside P."/>
            <person name="Chovatia M."/>
            <person name="Cooper J."/>
            <person name="Damon W."/>
            <person name="Desjardin D."/>
            <person name="Finy P."/>
            <person name="Geml J."/>
            <person name="Haridas S."/>
            <person name="Hughes K."/>
            <person name="Justo A."/>
            <person name="Karasinski D."/>
            <person name="Kautmanova I."/>
            <person name="Kiss B."/>
            <person name="Kocsube S."/>
            <person name="Kotiranta H."/>
            <person name="LaButti K.M."/>
            <person name="Lechner B.E."/>
            <person name="Liimatainen K."/>
            <person name="Lipzen A."/>
            <person name="Lukacs Z."/>
            <person name="Mihaltcheva S."/>
            <person name="Morgado L.N."/>
            <person name="Niskanen T."/>
            <person name="Noordeloos M.E."/>
            <person name="Ohm R.A."/>
            <person name="Ortiz-Santana B."/>
            <person name="Ovrebo C."/>
            <person name="Racz N."/>
            <person name="Riley R."/>
            <person name="Savchenko A."/>
            <person name="Shiryaev A."/>
            <person name="Soop K."/>
            <person name="Spirin V."/>
            <person name="Szebenyi C."/>
            <person name="Tomsovsky M."/>
            <person name="Tulloss R.E."/>
            <person name="Uehling J."/>
            <person name="Grigoriev I.V."/>
            <person name="Vagvolgyi C."/>
            <person name="Papp T."/>
            <person name="Martin F.M."/>
            <person name="Miettinen O."/>
            <person name="Hibbett D.S."/>
            <person name="Nagy L.G."/>
        </authorList>
    </citation>
    <scope>NUCLEOTIDE SEQUENCE [LARGE SCALE GENOMIC DNA]</scope>
    <source>
        <strain evidence="3 4">HHB13444</strain>
    </source>
</reference>
<feature type="coiled-coil region" evidence="1">
    <location>
        <begin position="285"/>
        <end position="312"/>
    </location>
</feature>
<feature type="compositionally biased region" description="Acidic residues" evidence="2">
    <location>
        <begin position="73"/>
        <end position="91"/>
    </location>
</feature>
<dbReference type="AlphaFoldDB" id="A0A5C3PT20"/>
<feature type="compositionally biased region" description="Polar residues" evidence="2">
    <location>
        <begin position="106"/>
        <end position="124"/>
    </location>
</feature>
<keyword evidence="4" id="KW-1185">Reference proteome</keyword>
<feature type="region of interest" description="Disordered" evidence="2">
    <location>
        <begin position="1"/>
        <end position="272"/>
    </location>
</feature>
<feature type="compositionally biased region" description="Polar residues" evidence="2">
    <location>
        <begin position="1"/>
        <end position="16"/>
    </location>
</feature>
<protein>
    <submittedName>
        <fullName evidence="3">Uncharacterized protein</fullName>
    </submittedName>
</protein>
<dbReference type="STRING" id="1314778.A0A5C3PT20"/>
<dbReference type="InParanoid" id="A0A5C3PT20"/>
<evidence type="ECO:0000256" key="1">
    <source>
        <dbReference type="SAM" id="Coils"/>
    </source>
</evidence>
<dbReference type="EMBL" id="ML210994">
    <property type="protein sequence ID" value="TFK92642.1"/>
    <property type="molecule type" value="Genomic_DNA"/>
</dbReference>
<evidence type="ECO:0000313" key="3">
    <source>
        <dbReference type="EMBL" id="TFK92642.1"/>
    </source>
</evidence>
<organism evidence="3 4">
    <name type="scientific">Polyporus arcularius HHB13444</name>
    <dbReference type="NCBI Taxonomy" id="1314778"/>
    <lineage>
        <taxon>Eukaryota</taxon>
        <taxon>Fungi</taxon>
        <taxon>Dikarya</taxon>
        <taxon>Basidiomycota</taxon>
        <taxon>Agaricomycotina</taxon>
        <taxon>Agaricomycetes</taxon>
        <taxon>Polyporales</taxon>
        <taxon>Polyporaceae</taxon>
        <taxon>Polyporus</taxon>
    </lineage>
</organism>
<evidence type="ECO:0000256" key="2">
    <source>
        <dbReference type="SAM" id="MobiDB-lite"/>
    </source>
</evidence>
<dbReference type="Proteomes" id="UP000308197">
    <property type="component" value="Unassembled WGS sequence"/>
</dbReference>
<feature type="coiled-coil region" evidence="1">
    <location>
        <begin position="341"/>
        <end position="382"/>
    </location>
</feature>
<sequence>MIFSKNKSADTGPTESTEPKVSPQSRFEEHLPGAFSADEDAPIAHDDSDANVTRKPSVGIARDPIVRKIPSDRDEETSAEADQEDSAEDGADLSQNKFKSSHRRSQSVGITSDSGYDSMSNGNRNPKRSQSRASQRSMQAIPVVWTDSPRARNQRSLEDGDDEDQGEERRVRDSNFRRAASLRSFRSGPRGSNADLEDRGSIRTTPSMDAGRRSALRRRRASLSNGSFASGPGTVGPAASADLDGAFQTRSRSAELSLSEKQKSKLNKSQIKEGKKVAKIIKAEGKAEQRALEDALKELADLQKLQKNAVKEESKSYNAYSKILREFRKAELEFFAARAKYERAQADLQAHEDAREASRSHAREITEMLQEKNREVEWLRAQKAVDDREREAKVRQLTGKV</sequence>
<feature type="compositionally biased region" description="Low complexity" evidence="2">
    <location>
        <begin position="131"/>
        <end position="140"/>
    </location>
</feature>
<proteinExistence type="predicted"/>